<dbReference type="PANTHER" id="PTHR43095:SF5">
    <property type="entry name" value="XYLULOSE KINASE"/>
    <property type="match status" value="1"/>
</dbReference>
<dbReference type="InterPro" id="IPR006000">
    <property type="entry name" value="Xylulokinase"/>
</dbReference>
<dbReference type="GO" id="GO:0005524">
    <property type="term" value="F:ATP binding"/>
    <property type="evidence" value="ECO:0007669"/>
    <property type="project" value="UniProtKB-UniRule"/>
</dbReference>
<keyword evidence="7 8" id="KW-0119">Carbohydrate metabolism</keyword>
<dbReference type="GO" id="GO:0042732">
    <property type="term" value="P:D-xylose metabolic process"/>
    <property type="evidence" value="ECO:0007669"/>
    <property type="project" value="UniProtKB-KW"/>
</dbReference>
<dbReference type="KEGG" id="elm:ELI_3422"/>
<dbReference type="Gene3D" id="3.30.420.40">
    <property type="match status" value="2"/>
</dbReference>
<dbReference type="PROSITE" id="PS00445">
    <property type="entry name" value="FGGY_KINASES_2"/>
    <property type="match status" value="1"/>
</dbReference>
<dbReference type="EC" id="2.7.1.17" evidence="8 10"/>
<evidence type="ECO:0000256" key="1">
    <source>
        <dbReference type="ARBA" id="ARBA00009156"/>
    </source>
</evidence>
<keyword evidence="6 8" id="KW-0067">ATP-binding</keyword>
<dbReference type="HAMAP" id="MF_02220">
    <property type="entry name" value="XylB"/>
    <property type="match status" value="1"/>
</dbReference>
<dbReference type="PROSITE" id="PS00933">
    <property type="entry name" value="FGGY_KINASES_1"/>
    <property type="match status" value="1"/>
</dbReference>
<keyword evidence="5 8" id="KW-0418">Kinase</keyword>
<feature type="site" description="Important for activity" evidence="8">
    <location>
        <position position="9"/>
    </location>
</feature>
<dbReference type="InterPro" id="IPR018483">
    <property type="entry name" value="Carb_kinase_FGGY_CS"/>
</dbReference>
<dbReference type="InterPro" id="IPR018484">
    <property type="entry name" value="FGGY_N"/>
</dbReference>
<organism evidence="13 14">
    <name type="scientific">Eubacterium callanderi</name>
    <dbReference type="NCBI Taxonomy" id="53442"/>
    <lineage>
        <taxon>Bacteria</taxon>
        <taxon>Bacillati</taxon>
        <taxon>Bacillota</taxon>
        <taxon>Clostridia</taxon>
        <taxon>Eubacteriales</taxon>
        <taxon>Eubacteriaceae</taxon>
        <taxon>Eubacterium</taxon>
    </lineage>
</organism>
<keyword evidence="3 8" id="KW-0808">Transferase</keyword>
<evidence type="ECO:0000256" key="9">
    <source>
        <dbReference type="RuleBase" id="RU003733"/>
    </source>
</evidence>
<evidence type="ECO:0000313" key="13">
    <source>
        <dbReference type="EMBL" id="ADO38381.1"/>
    </source>
</evidence>
<dbReference type="Pfam" id="PF00370">
    <property type="entry name" value="FGGY_N"/>
    <property type="match status" value="1"/>
</dbReference>
<dbReference type="Pfam" id="PF02782">
    <property type="entry name" value="FGGY_C"/>
    <property type="match status" value="1"/>
</dbReference>
<dbReference type="PANTHER" id="PTHR43095">
    <property type="entry name" value="SUGAR KINASE"/>
    <property type="match status" value="1"/>
</dbReference>
<evidence type="ECO:0000256" key="6">
    <source>
        <dbReference type="ARBA" id="ARBA00022840"/>
    </source>
</evidence>
<dbReference type="GO" id="GO:0004856">
    <property type="term" value="F:D-xylulokinase activity"/>
    <property type="evidence" value="ECO:0007669"/>
    <property type="project" value="UniProtKB-UniRule"/>
</dbReference>
<dbReference type="GO" id="GO:0005998">
    <property type="term" value="P:xylulose catabolic process"/>
    <property type="evidence" value="ECO:0007669"/>
    <property type="project" value="UniProtKB-UniRule"/>
</dbReference>
<comment type="similarity">
    <text evidence="1 8 9">Belongs to the FGGY kinase family.</text>
</comment>
<comment type="caution">
    <text evidence="8">Lacks conserved residue(s) required for the propagation of feature annotation.</text>
</comment>
<dbReference type="InterPro" id="IPR043129">
    <property type="entry name" value="ATPase_NBD"/>
</dbReference>
<evidence type="ECO:0000256" key="3">
    <source>
        <dbReference type="ARBA" id="ARBA00022679"/>
    </source>
</evidence>
<comment type="catalytic activity">
    <reaction evidence="8 10">
        <text>D-xylulose + ATP = D-xylulose 5-phosphate + ADP + H(+)</text>
        <dbReference type="Rhea" id="RHEA:10964"/>
        <dbReference type="ChEBI" id="CHEBI:15378"/>
        <dbReference type="ChEBI" id="CHEBI:17140"/>
        <dbReference type="ChEBI" id="CHEBI:30616"/>
        <dbReference type="ChEBI" id="CHEBI:57737"/>
        <dbReference type="ChEBI" id="CHEBI:456216"/>
        <dbReference type="EC" id="2.7.1.17"/>
    </reaction>
</comment>
<evidence type="ECO:0000313" key="14">
    <source>
        <dbReference type="Proteomes" id="UP000006873"/>
    </source>
</evidence>
<dbReference type="eggNOG" id="COG1070">
    <property type="taxonomic scope" value="Bacteria"/>
</dbReference>
<comment type="function">
    <text evidence="8">Catalyzes the phosphorylation of D-xylulose to D-xylulose 5-phosphate.</text>
</comment>
<reference evidence="13 14" key="2">
    <citation type="journal article" date="2011" name="J. Bacteriol.">
        <title>Complete genome sequence of a carbon monoxide-utilizing acetogen, Eubacterium limosum KIST612.</title>
        <authorList>
            <person name="Roh H."/>
            <person name="Ko H.J."/>
            <person name="Kim D."/>
            <person name="Choi D.G."/>
            <person name="Park S."/>
            <person name="Kim S."/>
            <person name="Chang I.S."/>
            <person name="Choi I.G."/>
        </authorList>
    </citation>
    <scope>NUCLEOTIDE SEQUENCE [LARGE SCALE GENOMIC DNA]</scope>
    <source>
        <strain evidence="13 14">KIST612</strain>
    </source>
</reference>
<evidence type="ECO:0000259" key="12">
    <source>
        <dbReference type="Pfam" id="PF02782"/>
    </source>
</evidence>
<evidence type="ECO:0000256" key="7">
    <source>
        <dbReference type="ARBA" id="ARBA00023277"/>
    </source>
</evidence>
<dbReference type="InterPro" id="IPR050406">
    <property type="entry name" value="FGGY_Carb_Kinase"/>
</dbReference>
<dbReference type="SUPFAM" id="SSF53067">
    <property type="entry name" value="Actin-like ATPase domain"/>
    <property type="match status" value="2"/>
</dbReference>
<keyword evidence="4 8" id="KW-0547">Nucleotide-binding</keyword>
<protein>
    <recommendedName>
        <fullName evidence="8 10">Xylulose kinase</fullName>
        <shortName evidence="8 10">Xylulokinase</shortName>
        <ecNumber evidence="8 10">2.7.1.17</ecNumber>
    </recommendedName>
</protein>
<dbReference type="NCBIfam" id="TIGR01312">
    <property type="entry name" value="XylB"/>
    <property type="match status" value="1"/>
</dbReference>
<dbReference type="CDD" id="cd07808">
    <property type="entry name" value="ASKHA_NBD_FGGY_EcXK-like"/>
    <property type="match status" value="1"/>
</dbReference>
<dbReference type="AlphaFoldDB" id="E3GFP7"/>
<sequence>MMEYLIGLDLGTGSVKTVLFDQNGKEIAQMAQEYPVYQPNNGWSEQDPEDWYTAAIATMRYVIDESGVPRDAIKGIGMSGQMMGAVMLDAAGKPLRRAILWNDARTTESCESVRRIVTDEKMMEINCNPVRPGLTAAKIQWVKENEPEIYAKTAHILLPKDYLRYRLTGEYATEVSDASAMQLLDVRNRCWSQYILDALEIKESVLGKVYESPDVTGTLTKEVAGLLGLSEKTVVVGGAGDNAAGAVGTGVVATGRAMTTIGTSGTVFAYADEPMMDKKARVYTFCMAVPDAWHFMGSVNSAGNSLKWYRNLFYSDDLEYDKINRDAMSSNPGANNLIYMPYLTGEQSPHFDLQCRAGFVGLSATHTKADITRAVMEGITYALRDVLTAIRESGIEPDIMRMCGGGSKSPFWRQLMADIYGMPVCLPDMNSENAAALGAAILAAVGTGMYPTVQDACDKIIAMRAENYAPNPALRDKYDTVYTAFDKLYPQLKDNFAEILNF</sequence>
<dbReference type="PIRSF" id="PIRSF000538">
    <property type="entry name" value="GlpK"/>
    <property type="match status" value="1"/>
</dbReference>
<dbReference type="InterPro" id="IPR018485">
    <property type="entry name" value="FGGY_C"/>
</dbReference>
<name>E3GFP7_9FIRM</name>
<evidence type="ECO:0000256" key="5">
    <source>
        <dbReference type="ARBA" id="ARBA00022777"/>
    </source>
</evidence>
<keyword evidence="14" id="KW-1185">Reference proteome</keyword>
<proteinExistence type="inferred from homology"/>
<evidence type="ECO:0000256" key="2">
    <source>
        <dbReference type="ARBA" id="ARBA00022629"/>
    </source>
</evidence>
<accession>E3GFP7</accession>
<dbReference type="HOGENOM" id="CLU_009281_3_0_9"/>
<dbReference type="Proteomes" id="UP000006873">
    <property type="component" value="Chromosome"/>
</dbReference>
<dbReference type="InterPro" id="IPR000577">
    <property type="entry name" value="Carb_kinase_FGGY"/>
</dbReference>
<gene>
    <name evidence="8 10" type="primary">xylB</name>
    <name evidence="13" type="ordered locus">ELI_3422</name>
</gene>
<evidence type="ECO:0000256" key="8">
    <source>
        <dbReference type="HAMAP-Rule" id="MF_02220"/>
    </source>
</evidence>
<feature type="active site" description="Proton acceptor" evidence="8">
    <location>
        <position position="241"/>
    </location>
</feature>
<reference key="1">
    <citation type="submission" date="2010-09" db="EMBL/GenBank/DDBJ databases">
        <authorList>
            <person name="Roh H."/>
            <person name="Ko H.-J."/>
            <person name="Kim D."/>
            <person name="Choi D.G."/>
            <person name="Park S."/>
            <person name="Kim S."/>
            <person name="Kim K.H."/>
            <person name="Chang I.S."/>
            <person name="Choi I.-G."/>
        </authorList>
    </citation>
    <scope>NUCLEOTIDE SEQUENCE</scope>
    <source>
        <strain>KIST612</strain>
    </source>
</reference>
<keyword evidence="2 8" id="KW-0859">Xylose metabolism</keyword>
<evidence type="ECO:0000256" key="4">
    <source>
        <dbReference type="ARBA" id="ARBA00022741"/>
    </source>
</evidence>
<feature type="domain" description="Carbohydrate kinase FGGY C-terminal" evidence="12">
    <location>
        <begin position="258"/>
        <end position="445"/>
    </location>
</feature>
<evidence type="ECO:0000256" key="10">
    <source>
        <dbReference type="RuleBase" id="RU364073"/>
    </source>
</evidence>
<evidence type="ECO:0000259" key="11">
    <source>
        <dbReference type="Pfam" id="PF00370"/>
    </source>
</evidence>
<feature type="domain" description="Carbohydrate kinase FGGY N-terminal" evidence="11">
    <location>
        <begin position="4"/>
        <end position="248"/>
    </location>
</feature>
<dbReference type="EMBL" id="CP002273">
    <property type="protein sequence ID" value="ADO38381.1"/>
    <property type="molecule type" value="Genomic_DNA"/>
</dbReference>